<evidence type="ECO:0000256" key="1">
    <source>
        <dbReference type="SAM" id="SignalP"/>
    </source>
</evidence>
<dbReference type="Pfam" id="PF13529">
    <property type="entry name" value="Peptidase_C39_2"/>
    <property type="match status" value="1"/>
</dbReference>
<sequence>MSFLKNSTLAIASVAMAITVTPATGAIATLNQPHTSIQTDIQTDTQTDLDRPEPQPELIVAGRNQAIQLPDTGAQDDGWSCGPNSAARVLSYYGHDVNYAAVRAATDKKLFLPQKFRNPLNNQWIEVRTGTPPLTLQQVMQRWEGNRVKKSPRTSFNQLVNLVRSGKPAIALVRVGGLSIPYLGSIPYLHWVAVTGADPQSQRIYYTDTNSQTYVLSYQDFQERWNLGLDRDVSRAIANVLKSNGVEARTIVWIDRQT</sequence>
<dbReference type="EMBL" id="JACJQB010000014">
    <property type="protein sequence ID" value="MBD2188339.1"/>
    <property type="molecule type" value="Genomic_DNA"/>
</dbReference>
<dbReference type="InterPro" id="IPR039564">
    <property type="entry name" value="Peptidase_C39-like"/>
</dbReference>
<dbReference type="RefSeq" id="WP_190403190.1">
    <property type="nucleotide sequence ID" value="NZ_JACJQB010000014.1"/>
</dbReference>
<evidence type="ECO:0000313" key="3">
    <source>
        <dbReference type="EMBL" id="MBD2188339.1"/>
    </source>
</evidence>
<protein>
    <submittedName>
        <fullName evidence="3">C39 family peptidase</fullName>
    </submittedName>
</protein>
<evidence type="ECO:0000313" key="4">
    <source>
        <dbReference type="Proteomes" id="UP000642094"/>
    </source>
</evidence>
<dbReference type="Proteomes" id="UP000642094">
    <property type="component" value="Unassembled WGS sequence"/>
</dbReference>
<name>A0ABR7ZX53_9CYAN</name>
<reference evidence="3 4" key="1">
    <citation type="journal article" date="2020" name="ISME J.">
        <title>Comparative genomics reveals insights into cyanobacterial evolution and habitat adaptation.</title>
        <authorList>
            <person name="Chen M.Y."/>
            <person name="Teng W.K."/>
            <person name="Zhao L."/>
            <person name="Hu C.X."/>
            <person name="Zhou Y.K."/>
            <person name="Han B.P."/>
            <person name="Song L.R."/>
            <person name="Shu W.S."/>
        </authorList>
    </citation>
    <scope>NUCLEOTIDE SEQUENCE [LARGE SCALE GENOMIC DNA]</scope>
    <source>
        <strain evidence="3 4">FACHB-723</strain>
    </source>
</reference>
<feature type="domain" description="Peptidase C39-like" evidence="2">
    <location>
        <begin position="76"/>
        <end position="210"/>
    </location>
</feature>
<accession>A0ABR7ZX53</accession>
<feature type="signal peptide" evidence="1">
    <location>
        <begin position="1"/>
        <end position="25"/>
    </location>
</feature>
<proteinExistence type="predicted"/>
<gene>
    <name evidence="3" type="ORF">H6F41_09300</name>
</gene>
<dbReference type="Gene3D" id="3.90.70.10">
    <property type="entry name" value="Cysteine proteinases"/>
    <property type="match status" value="1"/>
</dbReference>
<organism evidence="3 4">
    <name type="scientific">Pseudanabaena mucicola FACHB-723</name>
    <dbReference type="NCBI Taxonomy" id="2692860"/>
    <lineage>
        <taxon>Bacteria</taxon>
        <taxon>Bacillati</taxon>
        <taxon>Cyanobacteriota</taxon>
        <taxon>Cyanophyceae</taxon>
        <taxon>Pseudanabaenales</taxon>
        <taxon>Pseudanabaenaceae</taxon>
        <taxon>Pseudanabaena</taxon>
    </lineage>
</organism>
<feature type="chain" id="PRO_5045441556" evidence="1">
    <location>
        <begin position="26"/>
        <end position="258"/>
    </location>
</feature>
<keyword evidence="4" id="KW-1185">Reference proteome</keyword>
<evidence type="ECO:0000259" key="2">
    <source>
        <dbReference type="Pfam" id="PF13529"/>
    </source>
</evidence>
<keyword evidence="1" id="KW-0732">Signal</keyword>
<comment type="caution">
    <text evidence="3">The sequence shown here is derived from an EMBL/GenBank/DDBJ whole genome shotgun (WGS) entry which is preliminary data.</text>
</comment>